<evidence type="ECO:0000313" key="2">
    <source>
        <dbReference type="Proteomes" id="UP000250235"/>
    </source>
</evidence>
<gene>
    <name evidence="1" type="ORF">F511_44036</name>
</gene>
<evidence type="ECO:0000313" key="1">
    <source>
        <dbReference type="EMBL" id="KZV40398.1"/>
    </source>
</evidence>
<reference evidence="1 2" key="1">
    <citation type="journal article" date="2015" name="Proc. Natl. Acad. Sci. U.S.A.">
        <title>The resurrection genome of Boea hygrometrica: A blueprint for survival of dehydration.</title>
        <authorList>
            <person name="Xiao L."/>
            <person name="Yang G."/>
            <person name="Zhang L."/>
            <person name="Yang X."/>
            <person name="Zhao S."/>
            <person name="Ji Z."/>
            <person name="Zhou Q."/>
            <person name="Hu M."/>
            <person name="Wang Y."/>
            <person name="Chen M."/>
            <person name="Xu Y."/>
            <person name="Jin H."/>
            <person name="Xiao X."/>
            <person name="Hu G."/>
            <person name="Bao F."/>
            <person name="Hu Y."/>
            <person name="Wan P."/>
            <person name="Li L."/>
            <person name="Deng X."/>
            <person name="Kuang T."/>
            <person name="Xiang C."/>
            <person name="Zhu J.K."/>
            <person name="Oliver M.J."/>
            <person name="He Y."/>
        </authorList>
    </citation>
    <scope>NUCLEOTIDE SEQUENCE [LARGE SCALE GENOMIC DNA]</scope>
    <source>
        <strain evidence="2">cv. XS01</strain>
    </source>
</reference>
<sequence length="449" mass="50553">MPKDKIFDARSIVSLTGEPVTLSGLKSQMKMHYRLLCDIMEKSISVKAGSFNAITVEKFSLLTAVVCDVKMNWGSVLFGILNKMVTPGTKQAKGFAIQISLLLESVPNLELGESSEFPSSKILIDKTIHHYITVIDKSCAQEPANAPKVKKAPKTKVASKKRPADTSLDVPVVRKMNFKPSEGSSTIDLKILDQLYDIHLFILEELKKEIQAHGLMWKKTCCSKIFEGRPRDRGAVIARTNSNTPSKCWIRTMLRVNGTWVIEPCADYWMKIPQPDVHYEISRQRQYDDTLPSNILHAQLSELVDYINRGDADKKGESGSRGPQQPSNVQIEFSAVRPPTFAQRVDMAQRHIVETVLDADSNRESLESKQQLNVIEKEEEGRREIFYHSTSDISAVGVFVGNQQMVCSQWLICFRRFSADTFLASNQQFENTVKCCKPAAKSAWSVVEY</sequence>
<dbReference type="EMBL" id="KV000161">
    <property type="protein sequence ID" value="KZV40398.1"/>
    <property type="molecule type" value="Genomic_DNA"/>
</dbReference>
<organism evidence="1 2">
    <name type="scientific">Dorcoceras hygrometricum</name>
    <dbReference type="NCBI Taxonomy" id="472368"/>
    <lineage>
        <taxon>Eukaryota</taxon>
        <taxon>Viridiplantae</taxon>
        <taxon>Streptophyta</taxon>
        <taxon>Embryophyta</taxon>
        <taxon>Tracheophyta</taxon>
        <taxon>Spermatophyta</taxon>
        <taxon>Magnoliopsida</taxon>
        <taxon>eudicotyledons</taxon>
        <taxon>Gunneridae</taxon>
        <taxon>Pentapetalae</taxon>
        <taxon>asterids</taxon>
        <taxon>lamiids</taxon>
        <taxon>Lamiales</taxon>
        <taxon>Gesneriaceae</taxon>
        <taxon>Didymocarpoideae</taxon>
        <taxon>Trichosporeae</taxon>
        <taxon>Loxocarpinae</taxon>
        <taxon>Dorcoceras</taxon>
    </lineage>
</organism>
<dbReference type="Proteomes" id="UP000250235">
    <property type="component" value="Unassembled WGS sequence"/>
</dbReference>
<proteinExistence type="predicted"/>
<keyword evidence="2" id="KW-1185">Reference proteome</keyword>
<accession>A0A2Z7C7S2</accession>
<dbReference type="AlphaFoldDB" id="A0A2Z7C7S2"/>
<name>A0A2Z7C7S2_9LAMI</name>
<protein>
    <submittedName>
        <fullName evidence="1">Tetratricopeptide repeat (TPR)-like superfamily protein isoform 1</fullName>
    </submittedName>
</protein>